<keyword evidence="2" id="KW-0444">Lipid biosynthesis</keyword>
<dbReference type="InterPro" id="IPR006205">
    <property type="entry name" value="Mev_gal_kin"/>
</dbReference>
<dbReference type="Gene3D" id="3.30.70.890">
    <property type="entry name" value="GHMP kinase, C-terminal domain"/>
    <property type="match status" value="1"/>
</dbReference>
<dbReference type="GO" id="GO:0005524">
    <property type="term" value="F:ATP binding"/>
    <property type="evidence" value="ECO:0007669"/>
    <property type="project" value="UniProtKB-KW"/>
</dbReference>
<keyword evidence="5 12" id="KW-0418">Kinase</keyword>
<evidence type="ECO:0000256" key="7">
    <source>
        <dbReference type="ARBA" id="ARBA00022842"/>
    </source>
</evidence>
<dbReference type="EMBL" id="CP058998">
    <property type="protein sequence ID" value="QLJ52248.1"/>
    <property type="molecule type" value="Genomic_DNA"/>
</dbReference>
<evidence type="ECO:0000256" key="6">
    <source>
        <dbReference type="ARBA" id="ARBA00022840"/>
    </source>
</evidence>
<evidence type="ECO:0000313" key="12">
    <source>
        <dbReference type="EMBL" id="QLJ52248.1"/>
    </source>
</evidence>
<dbReference type="GO" id="GO:0019287">
    <property type="term" value="P:isopentenyl diphosphate biosynthetic process, mevalonate pathway"/>
    <property type="evidence" value="ECO:0007669"/>
    <property type="project" value="UniProtKB-UniPathway"/>
</dbReference>
<keyword evidence="3 12" id="KW-0808">Transferase</keyword>
<dbReference type="GO" id="GO:0005829">
    <property type="term" value="C:cytosol"/>
    <property type="evidence" value="ECO:0007669"/>
    <property type="project" value="TreeGrafter"/>
</dbReference>
<dbReference type="GO" id="GO:0004496">
    <property type="term" value="F:mevalonate kinase activity"/>
    <property type="evidence" value="ECO:0007669"/>
    <property type="project" value="UniProtKB-EC"/>
</dbReference>
<evidence type="ECO:0000256" key="3">
    <source>
        <dbReference type="ARBA" id="ARBA00022679"/>
    </source>
</evidence>
<dbReference type="InterPro" id="IPR013750">
    <property type="entry name" value="GHMP_kinase_C_dom"/>
</dbReference>
<dbReference type="InterPro" id="IPR006204">
    <property type="entry name" value="GHMP_kinase_N_dom"/>
</dbReference>
<dbReference type="EC" id="2.7.1.36" evidence="12"/>
<dbReference type="Pfam" id="PF08544">
    <property type="entry name" value="GHMP_kinases_C"/>
    <property type="match status" value="1"/>
</dbReference>
<dbReference type="InterPro" id="IPR014721">
    <property type="entry name" value="Ribsml_uS5_D2-typ_fold_subgr"/>
</dbReference>
<evidence type="ECO:0000256" key="4">
    <source>
        <dbReference type="ARBA" id="ARBA00022741"/>
    </source>
</evidence>
<keyword evidence="1" id="KW-0963">Cytoplasm</keyword>
<dbReference type="Gene3D" id="3.30.230.10">
    <property type="match status" value="1"/>
</dbReference>
<keyword evidence="8" id="KW-0443">Lipid metabolism</keyword>
<dbReference type="PANTHER" id="PTHR43290">
    <property type="entry name" value="MEVALONATE KINASE"/>
    <property type="match status" value="1"/>
</dbReference>
<accession>A0A7D5XL23</accession>
<name>A0A7D5XL23_FERL1</name>
<gene>
    <name evidence="12" type="ORF">Sv326_0073</name>
</gene>
<reference evidence="13" key="1">
    <citation type="submission" date="2020-07" db="EMBL/GenBank/DDBJ databases">
        <title>Metabolic diversity and evolutionary history of the archaeal phylum ###Micrarchaeota### uncovered from a freshwater lake metagenome.</title>
        <authorList>
            <person name="Kadnikov V.V."/>
            <person name="Savvichev A.S."/>
            <person name="Mardanov A.V."/>
            <person name="Beletsky A.V."/>
            <person name="Chupakov A.V."/>
            <person name="Kokryatskaya N.M."/>
            <person name="Pimenov N.V."/>
            <person name="Ravin N.V."/>
        </authorList>
    </citation>
    <scope>NUCLEOTIDE SEQUENCE [LARGE SCALE GENOMIC DNA]</scope>
</reference>
<dbReference type="InterPro" id="IPR036554">
    <property type="entry name" value="GHMP_kinase_C_sf"/>
</dbReference>
<feature type="domain" description="GHMP kinase C-terminal" evidence="11">
    <location>
        <begin position="240"/>
        <end position="318"/>
    </location>
</feature>
<keyword evidence="6" id="KW-0067">ATP-binding</keyword>
<sequence length="329" mass="35360">MASAPGSLKLFGEHAVVYNRLALSAAFNRRAFCEVSPVQRGITVNLKDLGKRRKFNFNEVLRSYTELKGMVERGDMHGLAKARKDVFSPYKMILGDFFREFGFTAIDVSINSDVPRNSGLGSSAAVFCSLAAALNSFVHGGLGREQLAELANLGDKVVHGNPSGLDASTCTFGGYISFRRGEGINPLKIKTEVPMLVVNTGSQKDTGEMIGRVAERYKTDKRGVGRIFDRMEDTALSGIRALKSSNLKKLGGNMNTAQECFRELGLSTPGIEKIIETAMNNGALGAKITGAGGGGCVIILTKEPGELTSIYKRMGCESFQTLLGVEGVK</sequence>
<dbReference type="SUPFAM" id="SSF55060">
    <property type="entry name" value="GHMP Kinase, C-terminal domain"/>
    <property type="match status" value="1"/>
</dbReference>
<dbReference type="Pfam" id="PF00288">
    <property type="entry name" value="GHMP_kinases_N"/>
    <property type="match status" value="1"/>
</dbReference>
<dbReference type="UniPathway" id="UPA00057">
    <property type="reaction ID" value="UER00098"/>
</dbReference>
<evidence type="ECO:0000259" key="11">
    <source>
        <dbReference type="Pfam" id="PF08544"/>
    </source>
</evidence>
<dbReference type="NCBIfam" id="TIGR00549">
    <property type="entry name" value="mevalon_kin"/>
    <property type="match status" value="1"/>
</dbReference>
<evidence type="ECO:0000256" key="9">
    <source>
        <dbReference type="ARBA" id="ARBA00029438"/>
    </source>
</evidence>
<evidence type="ECO:0000256" key="5">
    <source>
        <dbReference type="ARBA" id="ARBA00022777"/>
    </source>
</evidence>
<keyword evidence="7" id="KW-0460">Magnesium</keyword>
<dbReference type="PANTHER" id="PTHR43290:SF2">
    <property type="entry name" value="MEVALONATE KINASE"/>
    <property type="match status" value="1"/>
</dbReference>
<dbReference type="PRINTS" id="PR00959">
    <property type="entry name" value="MEVGALKINASE"/>
</dbReference>
<evidence type="ECO:0000313" key="13">
    <source>
        <dbReference type="Proteomes" id="UP000510821"/>
    </source>
</evidence>
<evidence type="ECO:0000256" key="8">
    <source>
        <dbReference type="ARBA" id="ARBA00023098"/>
    </source>
</evidence>
<organism evidence="12 13">
    <name type="scientific">Fermentimicrarchaeum limneticum</name>
    <dbReference type="NCBI Taxonomy" id="2795018"/>
    <lineage>
        <taxon>Archaea</taxon>
        <taxon>Candidatus Micrarchaeota</taxon>
        <taxon>Candidatus Fermentimicrarchaeales</taxon>
        <taxon>Candidatus Fermentimicrarchaeaceae</taxon>
        <taxon>Candidatus Fermentimicrarchaeum</taxon>
    </lineage>
</organism>
<keyword evidence="4" id="KW-0547">Nucleotide-binding</keyword>
<feature type="domain" description="GHMP kinase N-terminal" evidence="10">
    <location>
        <begin position="96"/>
        <end position="174"/>
    </location>
</feature>
<comment type="pathway">
    <text evidence="9">Isoprenoid biosynthesis; isopentenyl diphosphate biosynthesis via mevalonate pathway; isopentenyl diphosphate from (R)-mevalonate: step 1/3.</text>
</comment>
<dbReference type="KEGG" id="flt:Sv326_0073"/>
<dbReference type="AlphaFoldDB" id="A0A7D5XL23"/>
<dbReference type="InterPro" id="IPR020568">
    <property type="entry name" value="Ribosomal_Su5_D2-typ_SF"/>
</dbReference>
<dbReference type="Proteomes" id="UP000510821">
    <property type="component" value="Chromosome"/>
</dbReference>
<evidence type="ECO:0000256" key="2">
    <source>
        <dbReference type="ARBA" id="ARBA00022516"/>
    </source>
</evidence>
<protein>
    <submittedName>
        <fullName evidence="12">Mevalonate kinase</fullName>
        <ecNumber evidence="12">2.7.1.36</ecNumber>
    </submittedName>
</protein>
<evidence type="ECO:0000259" key="10">
    <source>
        <dbReference type="Pfam" id="PF00288"/>
    </source>
</evidence>
<dbReference type="SUPFAM" id="SSF54211">
    <property type="entry name" value="Ribosomal protein S5 domain 2-like"/>
    <property type="match status" value="1"/>
</dbReference>
<evidence type="ECO:0000256" key="1">
    <source>
        <dbReference type="ARBA" id="ARBA00022490"/>
    </source>
</evidence>
<proteinExistence type="predicted"/>